<dbReference type="AlphaFoldDB" id="A0A2T1HRJ4"/>
<keyword evidence="3" id="KW-1185">Reference proteome</keyword>
<dbReference type="GO" id="GO:0008757">
    <property type="term" value="F:S-adenosylmethionine-dependent methyltransferase activity"/>
    <property type="evidence" value="ECO:0007669"/>
    <property type="project" value="InterPro"/>
</dbReference>
<proteinExistence type="predicted"/>
<gene>
    <name evidence="2" type="ORF">SLNSH_14855</name>
</gene>
<reference evidence="3" key="1">
    <citation type="submission" date="2018-03" db="EMBL/GenBank/DDBJ databases">
        <authorList>
            <person name="Sun L."/>
            <person name="Liu H."/>
            <person name="Chen W."/>
            <person name="Huang K."/>
            <person name="Liu W."/>
            <person name="Gao X."/>
        </authorList>
    </citation>
    <scope>NUCLEOTIDE SEQUENCE [LARGE SCALE GENOMIC DNA]</scope>
    <source>
        <strain evidence="3">SH9</strain>
    </source>
</reference>
<dbReference type="OrthoDB" id="8329571at2"/>
<dbReference type="Proteomes" id="UP000239772">
    <property type="component" value="Unassembled WGS sequence"/>
</dbReference>
<dbReference type="Gene3D" id="3.40.50.150">
    <property type="entry name" value="Vaccinia Virus protein VP39"/>
    <property type="match status" value="1"/>
</dbReference>
<protein>
    <recommendedName>
        <fullName evidence="1">Methyltransferase type 11 domain-containing protein</fullName>
    </recommendedName>
</protein>
<evidence type="ECO:0000313" key="2">
    <source>
        <dbReference type="EMBL" id="PSC04267.1"/>
    </source>
</evidence>
<comment type="caution">
    <text evidence="2">The sequence shown here is derived from an EMBL/GenBank/DDBJ whole genome shotgun (WGS) entry which is preliminary data.</text>
</comment>
<dbReference type="InterPro" id="IPR013216">
    <property type="entry name" value="Methyltransf_11"/>
</dbReference>
<dbReference type="RefSeq" id="WP_106337793.1">
    <property type="nucleotide sequence ID" value="NZ_PVZS01000015.1"/>
</dbReference>
<feature type="domain" description="Methyltransferase type 11" evidence="1">
    <location>
        <begin position="174"/>
        <end position="212"/>
    </location>
</feature>
<dbReference type="InterPro" id="IPR029063">
    <property type="entry name" value="SAM-dependent_MTases_sf"/>
</dbReference>
<evidence type="ECO:0000313" key="3">
    <source>
        <dbReference type="Proteomes" id="UP000239772"/>
    </source>
</evidence>
<dbReference type="EMBL" id="PVZS01000015">
    <property type="protein sequence ID" value="PSC04267.1"/>
    <property type="molecule type" value="Genomic_DNA"/>
</dbReference>
<organism evidence="2 3">
    <name type="scientific">Alsobacter soli</name>
    <dbReference type="NCBI Taxonomy" id="2109933"/>
    <lineage>
        <taxon>Bacteria</taxon>
        <taxon>Pseudomonadati</taxon>
        <taxon>Pseudomonadota</taxon>
        <taxon>Alphaproteobacteria</taxon>
        <taxon>Hyphomicrobiales</taxon>
        <taxon>Alsobacteraceae</taxon>
        <taxon>Alsobacter</taxon>
    </lineage>
</organism>
<dbReference type="Pfam" id="PF08241">
    <property type="entry name" value="Methyltransf_11"/>
    <property type="match status" value="1"/>
</dbReference>
<name>A0A2T1HRJ4_9HYPH</name>
<evidence type="ECO:0000259" key="1">
    <source>
        <dbReference type="Pfam" id="PF08241"/>
    </source>
</evidence>
<accession>A0A2T1HRJ4</accession>
<sequence>MSVTFRSIAIGVASCLPGLRGIDGRRTGGTSSARYCYAVWMRHLALLAKEGRGGPFDTVVEIGPGDSNGVGLAALLSGSRRYIGLDARPYASADRNADILEELVELFRRGASIPDHHEFPGMFPRLASYRYPADLEPDLSEARLAQIRRAVRQEAPPDDQDAIFRSIAPWRPGEIPDASVDLTLTQTVFHLVEDLPGLYADMARWTKPGGLISHELDFKSLGRTREWNGHWTCSDAVWDLLQRHRTNRMNREPFSRHLALAEGAGFEVVQAVRQTRPSEISRDRLAPRFAHMSDEDLVTSSGMIQAVRI</sequence>
<dbReference type="SUPFAM" id="SSF53335">
    <property type="entry name" value="S-adenosyl-L-methionine-dependent methyltransferases"/>
    <property type="match status" value="1"/>
</dbReference>